<organism evidence="1 2">
    <name type="scientific">Bosea eneae</name>
    <dbReference type="NCBI Taxonomy" id="151454"/>
    <lineage>
        <taxon>Bacteria</taxon>
        <taxon>Pseudomonadati</taxon>
        <taxon>Pseudomonadota</taxon>
        <taxon>Alphaproteobacteria</taxon>
        <taxon>Hyphomicrobiales</taxon>
        <taxon>Boseaceae</taxon>
        <taxon>Bosea</taxon>
    </lineage>
</organism>
<dbReference type="Proteomes" id="UP001596053">
    <property type="component" value="Unassembled WGS sequence"/>
</dbReference>
<accession>A0ABW0J0T5</accession>
<dbReference type="EMBL" id="JBHSLW010000056">
    <property type="protein sequence ID" value="MFC5423015.1"/>
    <property type="molecule type" value="Genomic_DNA"/>
</dbReference>
<sequence>MTYECVCDFDMPEFQNTYRRKARKAHRCEECSAPIMAGETYRYDVGKWEGEILHFRTCQPCDDLAKWARISMPCFCYVFGALHESAREMVREVRKDVPGFVMEWGRRMVAIRRANRAKAVLQ</sequence>
<evidence type="ECO:0000313" key="1">
    <source>
        <dbReference type="EMBL" id="MFC5423015.1"/>
    </source>
</evidence>
<comment type="caution">
    <text evidence="1">The sequence shown here is derived from an EMBL/GenBank/DDBJ whole genome shotgun (WGS) entry which is preliminary data.</text>
</comment>
<evidence type="ECO:0000313" key="2">
    <source>
        <dbReference type="Proteomes" id="UP001596053"/>
    </source>
</evidence>
<keyword evidence="2" id="KW-1185">Reference proteome</keyword>
<name>A0ABW0J0T5_9HYPH</name>
<gene>
    <name evidence="1" type="ORF">ACFPOB_26045</name>
</gene>
<proteinExistence type="predicted"/>
<protein>
    <submittedName>
        <fullName evidence="1">Uncharacterized protein</fullName>
    </submittedName>
</protein>
<reference evidence="2" key="1">
    <citation type="journal article" date="2019" name="Int. J. Syst. Evol. Microbiol.">
        <title>The Global Catalogue of Microorganisms (GCM) 10K type strain sequencing project: providing services to taxonomists for standard genome sequencing and annotation.</title>
        <authorList>
            <consortium name="The Broad Institute Genomics Platform"/>
            <consortium name="The Broad Institute Genome Sequencing Center for Infectious Disease"/>
            <person name="Wu L."/>
            <person name="Ma J."/>
        </authorList>
    </citation>
    <scope>NUCLEOTIDE SEQUENCE [LARGE SCALE GENOMIC DNA]</scope>
    <source>
        <strain evidence="2">NCAIM B.01391</strain>
    </source>
</reference>
<dbReference type="RefSeq" id="WP_377801209.1">
    <property type="nucleotide sequence ID" value="NZ_JBHSLW010000056.1"/>
</dbReference>